<evidence type="ECO:0000313" key="3">
    <source>
        <dbReference type="EMBL" id="QIM50779.1"/>
    </source>
</evidence>
<dbReference type="GO" id="GO:0003677">
    <property type="term" value="F:DNA binding"/>
    <property type="evidence" value="ECO:0007669"/>
    <property type="project" value="InterPro"/>
</dbReference>
<reference evidence="3 4" key="1">
    <citation type="submission" date="2020-03" db="EMBL/GenBank/DDBJ databases">
        <title>Hydrogenophaga sp. nov. isolated from cyanobacterial mat.</title>
        <authorList>
            <person name="Thorat V."/>
            <person name="Kirdat K."/>
            <person name="Tiwarekar B."/>
            <person name="Costa E.D."/>
            <person name="Yadav A."/>
        </authorList>
    </citation>
    <scope>NUCLEOTIDE SEQUENCE [LARGE SCALE GENOMIC DNA]</scope>
    <source>
        <strain evidence="3 4">BA0156</strain>
    </source>
</reference>
<dbReference type="InterPro" id="IPR010982">
    <property type="entry name" value="Lambda_DNA-bd_dom_sf"/>
</dbReference>
<dbReference type="SUPFAM" id="SSF47413">
    <property type="entry name" value="lambda repressor-like DNA-binding domains"/>
    <property type="match status" value="1"/>
</dbReference>
<organism evidence="3 4">
    <name type="scientific">Hydrogenophaga crocea</name>
    <dbReference type="NCBI Taxonomy" id="2716225"/>
    <lineage>
        <taxon>Bacteria</taxon>
        <taxon>Pseudomonadati</taxon>
        <taxon>Pseudomonadota</taxon>
        <taxon>Betaproteobacteria</taxon>
        <taxon>Burkholderiales</taxon>
        <taxon>Comamonadaceae</taxon>
        <taxon>Hydrogenophaga</taxon>
    </lineage>
</organism>
<dbReference type="Proteomes" id="UP000503162">
    <property type="component" value="Chromosome"/>
</dbReference>
<feature type="domain" description="HTH cro/C1-type" evidence="2">
    <location>
        <begin position="86"/>
        <end position="128"/>
    </location>
</feature>
<gene>
    <name evidence="3" type="ORF">G9Q37_00855</name>
</gene>
<dbReference type="PROSITE" id="PS50943">
    <property type="entry name" value="HTH_CROC1"/>
    <property type="match status" value="1"/>
</dbReference>
<dbReference type="CDD" id="cd00093">
    <property type="entry name" value="HTH_XRE"/>
    <property type="match status" value="1"/>
</dbReference>
<dbReference type="KEGG" id="hcz:G9Q37_00855"/>
<dbReference type="AlphaFoldDB" id="A0A6G8ICB9"/>
<name>A0A6G8ICB9_9BURK</name>
<dbReference type="EMBL" id="CP049989">
    <property type="protein sequence ID" value="QIM50779.1"/>
    <property type="molecule type" value="Genomic_DNA"/>
</dbReference>
<feature type="coiled-coil region" evidence="1">
    <location>
        <begin position="17"/>
        <end position="58"/>
    </location>
</feature>
<protein>
    <submittedName>
        <fullName evidence="3">Helix-turn-helix transcriptional regulator</fullName>
    </submittedName>
</protein>
<dbReference type="Pfam" id="PF13560">
    <property type="entry name" value="HTH_31"/>
    <property type="match status" value="1"/>
</dbReference>
<accession>A0A6G8ICB9</accession>
<evidence type="ECO:0000256" key="1">
    <source>
        <dbReference type="SAM" id="Coils"/>
    </source>
</evidence>
<keyword evidence="4" id="KW-1185">Reference proteome</keyword>
<dbReference type="RefSeq" id="WP_166223163.1">
    <property type="nucleotide sequence ID" value="NZ_CP049989.1"/>
</dbReference>
<proteinExistence type="predicted"/>
<keyword evidence="1" id="KW-0175">Coiled coil</keyword>
<evidence type="ECO:0000313" key="4">
    <source>
        <dbReference type="Proteomes" id="UP000503162"/>
    </source>
</evidence>
<evidence type="ECO:0000259" key="2">
    <source>
        <dbReference type="PROSITE" id="PS50943"/>
    </source>
</evidence>
<dbReference type="SMART" id="SM00530">
    <property type="entry name" value="HTH_XRE"/>
    <property type="match status" value="1"/>
</dbReference>
<dbReference type="InterPro" id="IPR001387">
    <property type="entry name" value="Cro/C1-type_HTH"/>
</dbReference>
<dbReference type="Gene3D" id="1.10.260.40">
    <property type="entry name" value="lambda repressor-like DNA-binding domains"/>
    <property type="match status" value="1"/>
</dbReference>
<sequence>MPNLAQTLKQEISRIARKEVREDLAALRKSVTAHRSEIALLKRTVKELGTQLRSAQKAVMHAAPAVVEQKDAERPGRKRSFNADRLKAKRQALGMSQAQMARLFGISSLSLWKWESGQVTPRASMLERYFAAMSMGKREAWKVIEAN</sequence>